<feature type="compositionally biased region" description="Low complexity" evidence="1">
    <location>
        <begin position="15"/>
        <end position="61"/>
    </location>
</feature>
<sequence>MTTLYTSQPPPPQATYPDPYAQPAAFAHPQNYRPNQQYFQPPYNPQQQQPPYVQQQQQQQQQPPPLQPTVPPSNDPYAPQPPYQQAHHPSLAPPDPFAANHGAPRRSSDFTAAAFDPSRRRSSSPARNRHARHSLDFTRLEGDNDGEVGGGRRHSQPSHHAPRRSHHSERRHDHRHGREYGDGVMGDASESAERRPTLGDTMFAIWDRVTGRGRSV</sequence>
<comment type="caution">
    <text evidence="2">The sequence shown here is derived from an EMBL/GenBank/DDBJ whole genome shotgun (WGS) entry which is preliminary data.</text>
</comment>
<dbReference type="Proteomes" id="UP001172684">
    <property type="component" value="Unassembled WGS sequence"/>
</dbReference>
<dbReference type="EMBL" id="JAPDRL010000021">
    <property type="protein sequence ID" value="KAJ9666255.1"/>
    <property type="molecule type" value="Genomic_DNA"/>
</dbReference>
<protein>
    <submittedName>
        <fullName evidence="2">Uncharacterized protein</fullName>
    </submittedName>
</protein>
<feature type="compositionally biased region" description="Basic and acidic residues" evidence="1">
    <location>
        <begin position="133"/>
        <end position="142"/>
    </location>
</feature>
<name>A0ABQ9NV22_9PEZI</name>
<reference evidence="2" key="1">
    <citation type="submission" date="2022-10" db="EMBL/GenBank/DDBJ databases">
        <title>Culturing micro-colonial fungi from biological soil crusts in the Mojave desert and describing Neophaeococcomyces mojavensis, and introducing the new genera and species Taxawa tesnikishii.</title>
        <authorList>
            <person name="Kurbessoian T."/>
            <person name="Stajich J.E."/>
        </authorList>
    </citation>
    <scope>NUCLEOTIDE SEQUENCE</scope>
    <source>
        <strain evidence="2">TK_1</strain>
    </source>
</reference>
<feature type="compositionally biased region" description="Pro residues" evidence="1">
    <location>
        <begin position="62"/>
        <end position="82"/>
    </location>
</feature>
<gene>
    <name evidence="2" type="ORF">H2201_003689</name>
</gene>
<evidence type="ECO:0000256" key="1">
    <source>
        <dbReference type="SAM" id="MobiDB-lite"/>
    </source>
</evidence>
<feature type="compositionally biased region" description="Basic residues" evidence="1">
    <location>
        <begin position="151"/>
        <end position="175"/>
    </location>
</feature>
<feature type="region of interest" description="Disordered" evidence="1">
    <location>
        <begin position="1"/>
        <end position="198"/>
    </location>
</feature>
<keyword evidence="3" id="KW-1185">Reference proteome</keyword>
<accession>A0ABQ9NV22</accession>
<evidence type="ECO:0000313" key="3">
    <source>
        <dbReference type="Proteomes" id="UP001172684"/>
    </source>
</evidence>
<organism evidence="2 3">
    <name type="scientific">Coniosporium apollinis</name>
    <dbReference type="NCBI Taxonomy" id="61459"/>
    <lineage>
        <taxon>Eukaryota</taxon>
        <taxon>Fungi</taxon>
        <taxon>Dikarya</taxon>
        <taxon>Ascomycota</taxon>
        <taxon>Pezizomycotina</taxon>
        <taxon>Dothideomycetes</taxon>
        <taxon>Dothideomycetes incertae sedis</taxon>
        <taxon>Coniosporium</taxon>
    </lineage>
</organism>
<evidence type="ECO:0000313" key="2">
    <source>
        <dbReference type="EMBL" id="KAJ9666255.1"/>
    </source>
</evidence>
<proteinExistence type="predicted"/>